<dbReference type="GO" id="GO:0030246">
    <property type="term" value="F:carbohydrate binding"/>
    <property type="evidence" value="ECO:0007669"/>
    <property type="project" value="InterPro"/>
</dbReference>
<dbReference type="AlphaFoldDB" id="A0A917Z211"/>
<reference evidence="3" key="1">
    <citation type="journal article" date="2014" name="Int. J. Syst. Evol. Microbiol.">
        <title>Complete genome sequence of Corynebacterium casei LMG S-19264T (=DSM 44701T), isolated from a smear-ripened cheese.</title>
        <authorList>
            <consortium name="US DOE Joint Genome Institute (JGI-PGF)"/>
            <person name="Walter F."/>
            <person name="Albersmeier A."/>
            <person name="Kalinowski J."/>
            <person name="Ruckert C."/>
        </authorList>
    </citation>
    <scope>NUCLEOTIDE SEQUENCE</scope>
    <source>
        <strain evidence="3">CGMCC 1.7086</strain>
    </source>
</reference>
<evidence type="ECO:0000313" key="3">
    <source>
        <dbReference type="EMBL" id="GGO72640.1"/>
    </source>
</evidence>
<gene>
    <name evidence="3" type="ORF">GCM10010982_31250</name>
</gene>
<dbReference type="CDD" id="cd08547">
    <property type="entry name" value="Type_II_cohesin"/>
    <property type="match status" value="1"/>
</dbReference>
<dbReference type="InterPro" id="IPR008965">
    <property type="entry name" value="CBM2/CBM3_carb-bd_dom_sf"/>
</dbReference>
<protein>
    <recommendedName>
        <fullName evidence="2">Cohesin domain-containing protein</fullName>
    </recommendedName>
</protein>
<dbReference type="Proteomes" id="UP000606935">
    <property type="component" value="Unassembled WGS sequence"/>
</dbReference>
<feature type="chain" id="PRO_5037414320" description="Cohesin domain-containing protein" evidence="1">
    <location>
        <begin position="19"/>
        <end position="184"/>
    </location>
</feature>
<keyword evidence="4" id="KW-1185">Reference proteome</keyword>
<dbReference type="Pfam" id="PF00963">
    <property type="entry name" value="Cohesin"/>
    <property type="match status" value="1"/>
</dbReference>
<name>A0A917Z211_9ALTE</name>
<comment type="caution">
    <text evidence="3">The sequence shown here is derived from an EMBL/GenBank/DDBJ whole genome shotgun (WGS) entry which is preliminary data.</text>
</comment>
<evidence type="ECO:0000256" key="1">
    <source>
        <dbReference type="SAM" id="SignalP"/>
    </source>
</evidence>
<keyword evidence="1" id="KW-0732">Signal</keyword>
<evidence type="ECO:0000259" key="2">
    <source>
        <dbReference type="Pfam" id="PF00963"/>
    </source>
</evidence>
<sequence>MKKLIALMGLLMSLNVQAAIINVTTDQTNYQVGDEVTVTVTGENLADITSFQFDLLFDNSAFAYVSTFGSELGDAFSWPWMLTDEANALGRGLAFVDWDFTGIGSNAVQTIAKFSFTAVKSGVFGFGLGGPDTVFGDINNQDVQASFGSLSSVNVADASVVSEPSVLALMLLALMGLAGVRRRA</sequence>
<feature type="domain" description="Cohesin" evidence="2">
    <location>
        <begin position="22"/>
        <end position="69"/>
    </location>
</feature>
<dbReference type="EMBL" id="BMLS01000005">
    <property type="protein sequence ID" value="GGO72640.1"/>
    <property type="molecule type" value="Genomic_DNA"/>
</dbReference>
<proteinExistence type="predicted"/>
<evidence type="ECO:0000313" key="4">
    <source>
        <dbReference type="Proteomes" id="UP000606935"/>
    </source>
</evidence>
<reference evidence="3" key="2">
    <citation type="submission" date="2020-09" db="EMBL/GenBank/DDBJ databases">
        <authorList>
            <person name="Sun Q."/>
            <person name="Zhou Y."/>
        </authorList>
    </citation>
    <scope>NUCLEOTIDE SEQUENCE</scope>
    <source>
        <strain evidence="3">CGMCC 1.7086</strain>
    </source>
</reference>
<organism evidence="3 4">
    <name type="scientific">Bowmanella pacifica</name>
    <dbReference type="NCBI Taxonomy" id="502051"/>
    <lineage>
        <taxon>Bacteria</taxon>
        <taxon>Pseudomonadati</taxon>
        <taxon>Pseudomonadota</taxon>
        <taxon>Gammaproteobacteria</taxon>
        <taxon>Alteromonadales</taxon>
        <taxon>Alteromonadaceae</taxon>
        <taxon>Bowmanella</taxon>
    </lineage>
</organism>
<accession>A0A917Z211</accession>
<dbReference type="InterPro" id="IPR013424">
    <property type="entry name" value="Ice-binding_C"/>
</dbReference>
<dbReference type="SUPFAM" id="SSF49384">
    <property type="entry name" value="Carbohydrate-binding domain"/>
    <property type="match status" value="1"/>
</dbReference>
<dbReference type="Gene3D" id="2.60.40.680">
    <property type="match status" value="1"/>
</dbReference>
<dbReference type="NCBIfam" id="TIGR02595">
    <property type="entry name" value="PEP_CTERM"/>
    <property type="match status" value="1"/>
</dbReference>
<feature type="signal peptide" evidence="1">
    <location>
        <begin position="1"/>
        <end position="18"/>
    </location>
</feature>
<dbReference type="InterPro" id="IPR002102">
    <property type="entry name" value="Cohesin_dom"/>
</dbReference>
<dbReference type="GO" id="GO:0000272">
    <property type="term" value="P:polysaccharide catabolic process"/>
    <property type="evidence" value="ECO:0007669"/>
    <property type="project" value="InterPro"/>
</dbReference>
<dbReference type="RefSeq" id="WP_188697384.1">
    <property type="nucleotide sequence ID" value="NZ_BMLS01000005.1"/>
</dbReference>